<dbReference type="EMBL" id="LYVF01000192">
    <property type="protein sequence ID" value="OAT79761.1"/>
    <property type="molecule type" value="Genomic_DNA"/>
</dbReference>
<reference evidence="4 5" key="1">
    <citation type="submission" date="2016-04" db="EMBL/GenBank/DDBJ databases">
        <authorList>
            <person name="Evans L.H."/>
            <person name="Alamgir A."/>
            <person name="Owens N."/>
            <person name="Weber N.D."/>
            <person name="Virtaneva K."/>
            <person name="Barbian K."/>
            <person name="Babar A."/>
            <person name="Rosenke K."/>
        </authorList>
    </citation>
    <scope>NUCLEOTIDE SEQUENCE [LARGE SCALE GENOMIC DNA]</scope>
    <source>
        <strain evidence="4 5">LMa1</strain>
    </source>
</reference>
<dbReference type="SUPFAM" id="SSF50118">
    <property type="entry name" value="Cell growth inhibitor/plasmid maintenance toxic component"/>
    <property type="match status" value="1"/>
</dbReference>
<comment type="caution">
    <text evidence="4">The sequence shown here is derived from an EMBL/GenBank/DDBJ whole genome shotgun (WGS) entry which is preliminary data.</text>
</comment>
<evidence type="ECO:0000256" key="2">
    <source>
        <dbReference type="ARBA" id="ARBA00022649"/>
    </source>
</evidence>
<keyword evidence="2" id="KW-1277">Toxin-antitoxin system</keyword>
<comment type="function">
    <text evidence="3">Toxic component of a type II toxin-antitoxin (TA) system.</text>
</comment>
<accession>A0A1B7LB77</accession>
<evidence type="ECO:0000313" key="4">
    <source>
        <dbReference type="EMBL" id="OAT79761.1"/>
    </source>
</evidence>
<dbReference type="GO" id="GO:0004521">
    <property type="term" value="F:RNA endonuclease activity"/>
    <property type="evidence" value="ECO:0007669"/>
    <property type="project" value="TreeGrafter"/>
</dbReference>
<keyword evidence="3" id="KW-0255">Endonuclease</keyword>
<dbReference type="EC" id="3.1.-.-" evidence="3"/>
<dbReference type="Gene3D" id="2.30.30.110">
    <property type="match status" value="1"/>
</dbReference>
<dbReference type="STRING" id="1838280.A6M21_15010"/>
<sequence>MPQANERLLPACPGGRIVINQGDVFWIDLGAPSGSGPGYRHPHVVVQNNLFNHSRINTVVVYALTSNLRRANVPGNVLLDPGEANLPKASVVIVTQIHTVDKQDLLDKAGTISGRRVQEILAGIELVLEPRTTGVKD</sequence>
<keyword evidence="3" id="KW-0540">Nuclease</keyword>
<evidence type="ECO:0000256" key="1">
    <source>
        <dbReference type="ARBA" id="ARBA00007521"/>
    </source>
</evidence>
<proteinExistence type="inferred from homology"/>
<evidence type="ECO:0000256" key="3">
    <source>
        <dbReference type="PIRNR" id="PIRNR033490"/>
    </source>
</evidence>
<dbReference type="Proteomes" id="UP000078532">
    <property type="component" value="Unassembled WGS sequence"/>
</dbReference>
<name>A0A1B7LB77_9FIRM</name>
<organism evidence="4 5">
    <name type="scientific">Desulfotomaculum copahuensis</name>
    <dbReference type="NCBI Taxonomy" id="1838280"/>
    <lineage>
        <taxon>Bacteria</taxon>
        <taxon>Bacillati</taxon>
        <taxon>Bacillota</taxon>
        <taxon>Clostridia</taxon>
        <taxon>Eubacteriales</taxon>
        <taxon>Desulfotomaculaceae</taxon>
        <taxon>Desulfotomaculum</taxon>
    </lineage>
</organism>
<keyword evidence="3" id="KW-0378">Hydrolase</keyword>
<dbReference type="GO" id="GO:0003677">
    <property type="term" value="F:DNA binding"/>
    <property type="evidence" value="ECO:0007669"/>
    <property type="project" value="InterPro"/>
</dbReference>
<protein>
    <recommendedName>
        <fullName evidence="3">mRNA interferase</fullName>
        <ecNumber evidence="3">3.1.-.-</ecNumber>
    </recommendedName>
</protein>
<dbReference type="InterPro" id="IPR011067">
    <property type="entry name" value="Plasmid_toxin/cell-grow_inhib"/>
</dbReference>
<keyword evidence="5" id="KW-1185">Reference proteome</keyword>
<dbReference type="PANTHER" id="PTHR33988">
    <property type="entry name" value="ENDORIBONUCLEASE MAZF-RELATED"/>
    <property type="match status" value="1"/>
</dbReference>
<dbReference type="InterPro" id="IPR003477">
    <property type="entry name" value="PemK-like"/>
</dbReference>
<comment type="similarity">
    <text evidence="1 3">Belongs to the PemK/MazF family.</text>
</comment>
<dbReference type="PIRSF" id="PIRSF033490">
    <property type="entry name" value="MazF"/>
    <property type="match status" value="1"/>
</dbReference>
<evidence type="ECO:0000313" key="5">
    <source>
        <dbReference type="Proteomes" id="UP000078532"/>
    </source>
</evidence>
<gene>
    <name evidence="4" type="ORF">A6M21_15010</name>
</gene>
<dbReference type="PANTHER" id="PTHR33988:SF2">
    <property type="entry name" value="ENDORIBONUCLEASE MAZF"/>
    <property type="match status" value="1"/>
</dbReference>
<dbReference type="GO" id="GO:0006402">
    <property type="term" value="P:mRNA catabolic process"/>
    <property type="evidence" value="ECO:0007669"/>
    <property type="project" value="TreeGrafter"/>
</dbReference>
<dbReference type="GO" id="GO:0016787">
    <property type="term" value="F:hydrolase activity"/>
    <property type="evidence" value="ECO:0007669"/>
    <property type="project" value="UniProtKB-KW"/>
</dbReference>
<dbReference type="Pfam" id="PF02452">
    <property type="entry name" value="PemK_toxin"/>
    <property type="match status" value="1"/>
</dbReference>
<dbReference type="GO" id="GO:0016075">
    <property type="term" value="P:rRNA catabolic process"/>
    <property type="evidence" value="ECO:0007669"/>
    <property type="project" value="TreeGrafter"/>
</dbReference>
<dbReference type="AlphaFoldDB" id="A0A1B7LB77"/>